<organism evidence="1">
    <name type="scientific">marine sediment metagenome</name>
    <dbReference type="NCBI Taxonomy" id="412755"/>
    <lineage>
        <taxon>unclassified sequences</taxon>
        <taxon>metagenomes</taxon>
        <taxon>ecological metagenomes</taxon>
    </lineage>
</organism>
<accession>X1SSV2</accession>
<dbReference type="AlphaFoldDB" id="X1SSV2"/>
<dbReference type="EMBL" id="BARV01044323">
    <property type="protein sequence ID" value="GAI70909.1"/>
    <property type="molecule type" value="Genomic_DNA"/>
</dbReference>
<comment type="caution">
    <text evidence="1">The sequence shown here is derived from an EMBL/GenBank/DDBJ whole genome shotgun (WGS) entry which is preliminary data.</text>
</comment>
<gene>
    <name evidence="1" type="ORF">S06H3_65668</name>
</gene>
<proteinExistence type="predicted"/>
<evidence type="ECO:0000313" key="1">
    <source>
        <dbReference type="EMBL" id="GAI70909.1"/>
    </source>
</evidence>
<feature type="non-terminal residue" evidence="1">
    <location>
        <position position="1"/>
    </location>
</feature>
<protein>
    <submittedName>
        <fullName evidence="1">Uncharacterized protein</fullName>
    </submittedName>
</protein>
<sequence length="88" mass="8837">PSGNGGEPWIWPILAFLGGLVLGDGDENGAEPGTALIPTENGGAVVPYAGPAAYGSNWQAFADFMGLGKGSPQAEGWIAANRTTYGTG</sequence>
<name>X1SSV2_9ZZZZ</name>
<reference evidence="1" key="1">
    <citation type="journal article" date="2014" name="Front. Microbiol.">
        <title>High frequency of phylogenetically diverse reductive dehalogenase-homologous genes in deep subseafloor sedimentary metagenomes.</title>
        <authorList>
            <person name="Kawai M."/>
            <person name="Futagami T."/>
            <person name="Toyoda A."/>
            <person name="Takaki Y."/>
            <person name="Nishi S."/>
            <person name="Hori S."/>
            <person name="Arai W."/>
            <person name="Tsubouchi T."/>
            <person name="Morono Y."/>
            <person name="Uchiyama I."/>
            <person name="Ito T."/>
            <person name="Fujiyama A."/>
            <person name="Inagaki F."/>
            <person name="Takami H."/>
        </authorList>
    </citation>
    <scope>NUCLEOTIDE SEQUENCE</scope>
    <source>
        <strain evidence="1">Expedition CK06-06</strain>
    </source>
</reference>
<feature type="non-terminal residue" evidence="1">
    <location>
        <position position="88"/>
    </location>
</feature>